<evidence type="ECO:0000313" key="4">
    <source>
        <dbReference type="Proteomes" id="UP000317178"/>
    </source>
</evidence>
<dbReference type="Pfam" id="PF07171">
    <property type="entry name" value="MlrC_C"/>
    <property type="match status" value="1"/>
</dbReference>
<keyword evidence="4" id="KW-1185">Reference proteome</keyword>
<gene>
    <name evidence="3" type="ORF">Pla110_04340</name>
</gene>
<evidence type="ECO:0000259" key="1">
    <source>
        <dbReference type="Pfam" id="PF07171"/>
    </source>
</evidence>
<dbReference type="Pfam" id="PF07364">
    <property type="entry name" value="DUF1485"/>
    <property type="match status" value="1"/>
</dbReference>
<accession>A0A518CHM8</accession>
<feature type="domain" description="Microcystin LR degradation protein MlrC N-terminal" evidence="2">
    <location>
        <begin position="6"/>
        <end position="280"/>
    </location>
</feature>
<name>A0A518CHM8_9PLAN</name>
<dbReference type="KEGG" id="plon:Pla110_04340"/>
<protein>
    <recommendedName>
        <fullName evidence="5">Microcystin degradation protein MlrC</fullName>
    </recommendedName>
</protein>
<reference evidence="3 4" key="1">
    <citation type="submission" date="2019-02" db="EMBL/GenBank/DDBJ databases">
        <title>Deep-cultivation of Planctomycetes and their phenomic and genomic characterization uncovers novel biology.</title>
        <authorList>
            <person name="Wiegand S."/>
            <person name="Jogler M."/>
            <person name="Boedeker C."/>
            <person name="Pinto D."/>
            <person name="Vollmers J."/>
            <person name="Rivas-Marin E."/>
            <person name="Kohn T."/>
            <person name="Peeters S.H."/>
            <person name="Heuer A."/>
            <person name="Rast P."/>
            <person name="Oberbeckmann S."/>
            <person name="Bunk B."/>
            <person name="Jeske O."/>
            <person name="Meyerdierks A."/>
            <person name="Storesund J.E."/>
            <person name="Kallscheuer N."/>
            <person name="Luecker S."/>
            <person name="Lage O.M."/>
            <person name="Pohl T."/>
            <person name="Merkel B.J."/>
            <person name="Hornburger P."/>
            <person name="Mueller R.-W."/>
            <person name="Bruemmer F."/>
            <person name="Labrenz M."/>
            <person name="Spormann A.M."/>
            <person name="Op den Camp H."/>
            <person name="Overmann J."/>
            <person name="Amann R."/>
            <person name="Jetten M.S.M."/>
            <person name="Mascher T."/>
            <person name="Medema M.H."/>
            <person name="Devos D.P."/>
            <person name="Kaster A.-K."/>
            <person name="Ovreas L."/>
            <person name="Rohde M."/>
            <person name="Galperin M.Y."/>
            <person name="Jogler C."/>
        </authorList>
    </citation>
    <scope>NUCLEOTIDE SEQUENCE [LARGE SCALE GENOMIC DNA]</scope>
    <source>
        <strain evidence="3 4">Pla110</strain>
    </source>
</reference>
<dbReference type="InterPro" id="IPR015995">
    <property type="entry name" value="MlrC_N"/>
</dbReference>
<dbReference type="AlphaFoldDB" id="A0A518CHM8"/>
<dbReference type="InterPro" id="IPR010799">
    <property type="entry name" value="MlrC_C"/>
</dbReference>
<dbReference type="OrthoDB" id="9815420at2"/>
<dbReference type="EMBL" id="CP036281">
    <property type="protein sequence ID" value="QDU78730.1"/>
    <property type="molecule type" value="Genomic_DNA"/>
</dbReference>
<sequence>MSKSPRILLAGLFHETHTFLEEITRPDDFEIRRGDELLQVAGDGSPLAAVVEFGTEAGWTFLPTIDMRAMPSGTVANEVFEEFWHAISDGYLQQFANGIDGIYLVLHGAMATDKYPDAEGELLHRLRQLDGAKDIPICGVLDLHGNISPEMMQASQGFVSYQCNPHTDAHAAAYSGAKLLSEVLRRNEFPTVLHQAAGLLWAPTATGTDDVPMKTLEEMARRYEQTEEGVAAVNIFGGYAFADTPHTGVSISIVSYGEPSRAQDLLDHLISKANADHVHAQVTDLDPEGLVSHLRQHIDAGENPIVLAEPSDNIGGGAPGDGTSLLSFFLKHNFPGFVVVIDDAAAVATLQTESLGDQVTVVVGGKGSALGEGPVEFTGELIHRSDGHFELEDRNSHLASIAGVQIDMGPCAVLKHPLGSILLTSRKTPPFDLGQLRSQGIIPEEATLIAVKAAVAHRRAYNPIARANYTVDTPGPCSSNLKLFPYKLVPEAIVSRL</sequence>
<organism evidence="3 4">
    <name type="scientific">Polystyrenella longa</name>
    <dbReference type="NCBI Taxonomy" id="2528007"/>
    <lineage>
        <taxon>Bacteria</taxon>
        <taxon>Pseudomonadati</taxon>
        <taxon>Planctomycetota</taxon>
        <taxon>Planctomycetia</taxon>
        <taxon>Planctomycetales</taxon>
        <taxon>Planctomycetaceae</taxon>
        <taxon>Polystyrenella</taxon>
    </lineage>
</organism>
<proteinExistence type="predicted"/>
<dbReference type="RefSeq" id="WP_144992713.1">
    <property type="nucleotide sequence ID" value="NZ_CP036281.1"/>
</dbReference>
<dbReference type="Proteomes" id="UP000317178">
    <property type="component" value="Chromosome"/>
</dbReference>
<evidence type="ECO:0000259" key="2">
    <source>
        <dbReference type="Pfam" id="PF07364"/>
    </source>
</evidence>
<feature type="domain" description="Microcystin LR degradation protein MlrC C-terminal" evidence="1">
    <location>
        <begin position="307"/>
        <end position="487"/>
    </location>
</feature>
<evidence type="ECO:0000313" key="3">
    <source>
        <dbReference type="EMBL" id="QDU78730.1"/>
    </source>
</evidence>
<evidence type="ECO:0008006" key="5">
    <source>
        <dbReference type="Google" id="ProtNLM"/>
    </source>
</evidence>